<comment type="caution">
    <text evidence="3">The sequence shown here is derived from an EMBL/GenBank/DDBJ whole genome shotgun (WGS) entry which is preliminary data.</text>
</comment>
<dbReference type="InterPro" id="IPR002364">
    <property type="entry name" value="Quin_OxRdtase/zeta-crystal_CS"/>
</dbReference>
<dbReference type="SMART" id="SM00829">
    <property type="entry name" value="PKS_ER"/>
    <property type="match status" value="1"/>
</dbReference>
<evidence type="ECO:0000313" key="4">
    <source>
        <dbReference type="Proteomes" id="UP001499854"/>
    </source>
</evidence>
<dbReference type="SUPFAM" id="SSF50129">
    <property type="entry name" value="GroES-like"/>
    <property type="match status" value="1"/>
</dbReference>
<keyword evidence="1" id="KW-0560">Oxidoreductase</keyword>
<feature type="domain" description="Enoyl reductase (ER)" evidence="2">
    <location>
        <begin position="22"/>
        <end position="322"/>
    </location>
</feature>
<dbReference type="EMBL" id="BAAAQM010000012">
    <property type="protein sequence ID" value="GAA1967038.1"/>
    <property type="molecule type" value="Genomic_DNA"/>
</dbReference>
<dbReference type="PROSITE" id="PS01162">
    <property type="entry name" value="QOR_ZETA_CRYSTAL"/>
    <property type="match status" value="1"/>
</dbReference>
<proteinExistence type="predicted"/>
<evidence type="ECO:0000313" key="3">
    <source>
        <dbReference type="EMBL" id="GAA1967038.1"/>
    </source>
</evidence>
<evidence type="ECO:0000256" key="1">
    <source>
        <dbReference type="ARBA" id="ARBA00023002"/>
    </source>
</evidence>
<dbReference type="CDD" id="cd05289">
    <property type="entry name" value="MDR_like_2"/>
    <property type="match status" value="1"/>
</dbReference>
<dbReference type="PANTHER" id="PTHR11695:SF294">
    <property type="entry name" value="RETICULON-4-INTERACTING PROTEIN 1, MITOCHONDRIAL"/>
    <property type="match status" value="1"/>
</dbReference>
<gene>
    <name evidence="3" type="ORF">GCM10009838_26290</name>
</gene>
<dbReference type="Proteomes" id="UP001499854">
    <property type="component" value="Unassembled WGS sequence"/>
</dbReference>
<dbReference type="InterPro" id="IPR013154">
    <property type="entry name" value="ADH-like_N"/>
</dbReference>
<organism evidence="3 4">
    <name type="scientific">Catenulispora subtropica</name>
    <dbReference type="NCBI Taxonomy" id="450798"/>
    <lineage>
        <taxon>Bacteria</taxon>
        <taxon>Bacillati</taxon>
        <taxon>Actinomycetota</taxon>
        <taxon>Actinomycetes</taxon>
        <taxon>Catenulisporales</taxon>
        <taxon>Catenulisporaceae</taxon>
        <taxon>Catenulispora</taxon>
    </lineage>
</organism>
<sequence length="327" mass="33967">MTEQTEQTTMRAVVAAEAGPAGVLHLTRAPKPQPGPTEILVRVHAAAINPADWKTRAGGGWAGRGGVLADGGVILGWDVSGVVEAVGRGVTIFQPGDEVSGMPLFPHFPGGYSEYVTAPARHFAAKPSGLTHVEAAALPLASLTAYQALADFAKVQPGQRVLVHAAAGGVGHLAVQIAKALGAYVIGTASAAKHDFVRGLGADEVVDYRAVDFADVVADVDVVIDAIGGDYYDRSLRITKPGGTVVALCYDVTPEMRARADERRVTADFMLVEPDHAGLLAIRALVEDGRLRPVVDTVLPLAEAAKAHELGETGRTAGKIVLSVVEG</sequence>
<evidence type="ECO:0000259" key="2">
    <source>
        <dbReference type="SMART" id="SM00829"/>
    </source>
</evidence>
<dbReference type="Pfam" id="PF13602">
    <property type="entry name" value="ADH_zinc_N_2"/>
    <property type="match status" value="1"/>
</dbReference>
<dbReference type="InterPro" id="IPR036291">
    <property type="entry name" value="NAD(P)-bd_dom_sf"/>
</dbReference>
<dbReference type="SUPFAM" id="SSF51735">
    <property type="entry name" value="NAD(P)-binding Rossmann-fold domains"/>
    <property type="match status" value="1"/>
</dbReference>
<dbReference type="InterPro" id="IPR020843">
    <property type="entry name" value="ER"/>
</dbReference>
<protein>
    <submittedName>
        <fullName evidence="3">NADP-dependent oxidoreductase</fullName>
    </submittedName>
</protein>
<dbReference type="InterPro" id="IPR011032">
    <property type="entry name" value="GroES-like_sf"/>
</dbReference>
<reference evidence="4" key="1">
    <citation type="journal article" date="2019" name="Int. J. Syst. Evol. Microbiol.">
        <title>The Global Catalogue of Microorganisms (GCM) 10K type strain sequencing project: providing services to taxonomists for standard genome sequencing and annotation.</title>
        <authorList>
            <consortium name="The Broad Institute Genomics Platform"/>
            <consortium name="The Broad Institute Genome Sequencing Center for Infectious Disease"/>
            <person name="Wu L."/>
            <person name="Ma J."/>
        </authorList>
    </citation>
    <scope>NUCLEOTIDE SEQUENCE [LARGE SCALE GENOMIC DNA]</scope>
    <source>
        <strain evidence="4">JCM 16013</strain>
    </source>
</reference>
<name>A0ABP5CSN1_9ACTN</name>
<accession>A0ABP5CSN1</accession>
<dbReference type="Gene3D" id="3.90.180.10">
    <property type="entry name" value="Medium-chain alcohol dehydrogenases, catalytic domain"/>
    <property type="match status" value="1"/>
</dbReference>
<dbReference type="Gene3D" id="3.40.50.720">
    <property type="entry name" value="NAD(P)-binding Rossmann-like Domain"/>
    <property type="match status" value="1"/>
</dbReference>
<dbReference type="RefSeq" id="WP_344657256.1">
    <property type="nucleotide sequence ID" value="NZ_BAAAQM010000012.1"/>
</dbReference>
<keyword evidence="4" id="KW-1185">Reference proteome</keyword>
<dbReference type="PANTHER" id="PTHR11695">
    <property type="entry name" value="ALCOHOL DEHYDROGENASE RELATED"/>
    <property type="match status" value="1"/>
</dbReference>
<dbReference type="Pfam" id="PF08240">
    <property type="entry name" value="ADH_N"/>
    <property type="match status" value="1"/>
</dbReference>
<dbReference type="InterPro" id="IPR050700">
    <property type="entry name" value="YIM1/Zinc_Alcohol_DH_Fams"/>
</dbReference>